<dbReference type="EMBL" id="CP000816">
    <property type="protein sequence ID" value="ABU82450.1"/>
    <property type="molecule type" value="Genomic_DNA"/>
</dbReference>
<dbReference type="HAMAP" id="MF_01341">
    <property type="entry name" value="Ribosomal_uL15"/>
    <property type="match status" value="1"/>
</dbReference>
<evidence type="ECO:0000313" key="8">
    <source>
        <dbReference type="Proteomes" id="UP000000262"/>
    </source>
</evidence>
<evidence type="ECO:0000256" key="1">
    <source>
        <dbReference type="ARBA" id="ARBA00007320"/>
    </source>
</evidence>
<dbReference type="Gene3D" id="3.100.10.10">
    <property type="match status" value="1"/>
</dbReference>
<dbReference type="OrthoDB" id="9418at2157"/>
<dbReference type="InterPro" id="IPR030878">
    <property type="entry name" value="Ribosomal_uL15"/>
</dbReference>
<dbReference type="AlphaFoldDB" id="A8ABZ8"/>
<dbReference type="Gene3D" id="4.10.990.10">
    <property type="match status" value="1"/>
</dbReference>
<dbReference type="RefSeq" id="WP_012123414.1">
    <property type="nucleotide sequence ID" value="NC_009776.1"/>
</dbReference>
<dbReference type="GeneID" id="5562182"/>
<comment type="subunit">
    <text evidence="5">Part of the 50S ribosomal subunit.</text>
</comment>
<evidence type="ECO:0000256" key="5">
    <source>
        <dbReference type="HAMAP-Rule" id="MF_01341"/>
    </source>
</evidence>
<dbReference type="GO" id="GO:0022625">
    <property type="term" value="C:cytosolic large ribosomal subunit"/>
    <property type="evidence" value="ECO:0007669"/>
    <property type="project" value="TreeGrafter"/>
</dbReference>
<dbReference type="Proteomes" id="UP000000262">
    <property type="component" value="Chromosome"/>
</dbReference>
<evidence type="ECO:0000256" key="4">
    <source>
        <dbReference type="ARBA" id="ARBA00035200"/>
    </source>
</evidence>
<dbReference type="PANTHER" id="PTHR11721:SF3">
    <property type="entry name" value="LARGE RIBOSOMAL SUBUNIT PROTEIN UL15"/>
    <property type="match status" value="1"/>
</dbReference>
<dbReference type="KEGG" id="iho:Igni_1274"/>
<dbReference type="SUPFAM" id="SSF52080">
    <property type="entry name" value="Ribosomal proteins L15p and L18e"/>
    <property type="match status" value="1"/>
</dbReference>
<keyword evidence="8" id="KW-1185">Reference proteome</keyword>
<dbReference type="eggNOG" id="arCOG00779">
    <property type="taxonomic scope" value="Archaea"/>
</dbReference>
<dbReference type="PANTHER" id="PTHR11721">
    <property type="entry name" value="60S RIBOSOMAL PROTEIN L27A"/>
    <property type="match status" value="1"/>
</dbReference>
<evidence type="ECO:0000259" key="6">
    <source>
        <dbReference type="Pfam" id="PF00828"/>
    </source>
</evidence>
<dbReference type="Pfam" id="PF00828">
    <property type="entry name" value="Ribosomal_L27A"/>
    <property type="match status" value="1"/>
</dbReference>
<dbReference type="GO" id="GO:0003735">
    <property type="term" value="F:structural constituent of ribosome"/>
    <property type="evidence" value="ECO:0007669"/>
    <property type="project" value="InterPro"/>
</dbReference>
<gene>
    <name evidence="5" type="primary">rpl15</name>
    <name evidence="7" type="ordered locus">Igni_1274</name>
</gene>
<dbReference type="STRING" id="453591.Igni_1274"/>
<dbReference type="GO" id="GO:0019843">
    <property type="term" value="F:rRNA binding"/>
    <property type="evidence" value="ECO:0007669"/>
    <property type="project" value="UniProtKB-UniRule"/>
</dbReference>
<evidence type="ECO:0000313" key="7">
    <source>
        <dbReference type="EMBL" id="ABU82450.1"/>
    </source>
</evidence>
<keyword evidence="2 5" id="KW-0689">Ribosomal protein</keyword>
<dbReference type="PhylomeDB" id="A8ABZ8"/>
<proteinExistence type="inferred from homology"/>
<comment type="similarity">
    <text evidence="1 5">Belongs to the universal ribosomal protein uL15 family.</text>
</comment>
<keyword evidence="5" id="KW-0699">rRNA-binding</keyword>
<organism evidence="7 8">
    <name type="scientific">Ignicoccus hospitalis (strain KIN4/I / DSM 18386 / JCM 14125)</name>
    <dbReference type="NCBI Taxonomy" id="453591"/>
    <lineage>
        <taxon>Archaea</taxon>
        <taxon>Thermoproteota</taxon>
        <taxon>Thermoprotei</taxon>
        <taxon>Desulfurococcales</taxon>
        <taxon>Desulfurococcaceae</taxon>
        <taxon>Ignicoccus</taxon>
    </lineage>
</organism>
<name>A8ABZ8_IGNH4</name>
<evidence type="ECO:0000256" key="2">
    <source>
        <dbReference type="ARBA" id="ARBA00022980"/>
    </source>
</evidence>
<evidence type="ECO:0000256" key="3">
    <source>
        <dbReference type="ARBA" id="ARBA00023274"/>
    </source>
</evidence>
<protein>
    <recommendedName>
        <fullName evidence="4 5">Large ribosomal subunit protein uL15</fullName>
    </recommendedName>
</protein>
<sequence>MVVRRRRKSRKLRGRTRTMGWGRIGQHRRSGARGGFGRAGMHKHFWTWVTAKSPGYFGKYGFHLPPEDRVEIKEINVGELDELARKLNTNVIDLAAMGYNKLLGFGKVKGSYTVIVAFASKKAIQKVKAAGGKVVTPDGEELEVEAAS</sequence>
<reference evidence="7 8" key="1">
    <citation type="journal article" date="2008" name="Genome Biol.">
        <title>A genomic analysis of the archaeal system Ignicoccus hospitalis-Nanoarchaeum equitans.</title>
        <authorList>
            <person name="Podar M."/>
            <person name="Anderson I."/>
            <person name="Makarova K.S."/>
            <person name="Elkins J.G."/>
            <person name="Ivanova N."/>
            <person name="Wall M.A."/>
            <person name="Lykidis A."/>
            <person name="Mavromatis K."/>
            <person name="Sun H."/>
            <person name="Hudson M.E."/>
            <person name="Chen W."/>
            <person name="Deciu C."/>
            <person name="Hutchison D."/>
            <person name="Eads J.R."/>
            <person name="Anderson A."/>
            <person name="Fernandes F."/>
            <person name="Szeto E."/>
            <person name="Lapidus A."/>
            <person name="Kyrpides N.C."/>
            <person name="Saier M.H.Jr."/>
            <person name="Richardson P.M."/>
            <person name="Rachel R."/>
            <person name="Huber H."/>
            <person name="Eisen J.A."/>
            <person name="Koonin E.V."/>
            <person name="Keller M."/>
            <person name="Stetter K.O."/>
        </authorList>
    </citation>
    <scope>NUCLEOTIDE SEQUENCE [LARGE SCALE GENOMIC DNA]</scope>
    <source>
        <strain evidence="8">KIN4/I / DSM 18386 / JCM 14125</strain>
    </source>
</reference>
<dbReference type="InterPro" id="IPR021131">
    <property type="entry name" value="Ribosomal_uL15/eL18"/>
</dbReference>
<dbReference type="InterPro" id="IPR027386">
    <property type="entry name" value="Rbsml_uL15_N"/>
</dbReference>
<comment type="function">
    <text evidence="5">Binds to the 23S rRNA.</text>
</comment>
<keyword evidence="5" id="KW-0694">RNA-binding</keyword>
<feature type="domain" description="Large ribosomal subunit protein uL15/eL18" evidence="6">
    <location>
        <begin position="74"/>
        <end position="135"/>
    </location>
</feature>
<dbReference type="InterPro" id="IPR036227">
    <property type="entry name" value="Ribosomal_uL15/eL18_sf"/>
</dbReference>
<dbReference type="GO" id="GO:0006412">
    <property type="term" value="P:translation"/>
    <property type="evidence" value="ECO:0007669"/>
    <property type="project" value="UniProtKB-UniRule"/>
</dbReference>
<dbReference type="HOGENOM" id="CLU_109163_0_0_2"/>
<accession>A8ABZ8</accession>
<keyword evidence="3 5" id="KW-0687">Ribonucleoprotein</keyword>